<dbReference type="PANTHER" id="PTHR14859">
    <property type="entry name" value="CALCOFLUOR WHITE HYPERSENSITIVE PROTEIN PRECURSOR"/>
    <property type="match status" value="1"/>
</dbReference>
<keyword evidence="3" id="KW-0540">Nuclease</keyword>
<feature type="transmembrane region" description="Helical" evidence="1">
    <location>
        <begin position="69"/>
        <end position="90"/>
    </location>
</feature>
<gene>
    <name evidence="3" type="ordered locus">Weevi_0741</name>
</gene>
<dbReference type="STRING" id="865938.Weevi_0741"/>
<feature type="transmembrane region" description="Helical" evidence="1">
    <location>
        <begin position="41"/>
        <end position="60"/>
    </location>
</feature>
<dbReference type="GO" id="GO:0016020">
    <property type="term" value="C:membrane"/>
    <property type="evidence" value="ECO:0007669"/>
    <property type="project" value="GOC"/>
</dbReference>
<dbReference type="KEGG" id="wvi:Weevi_0741"/>
<dbReference type="GO" id="GO:0006506">
    <property type="term" value="P:GPI anchor biosynthetic process"/>
    <property type="evidence" value="ECO:0007669"/>
    <property type="project" value="TreeGrafter"/>
</dbReference>
<keyword evidence="3" id="KW-0378">Hydrolase</keyword>
<dbReference type="PANTHER" id="PTHR14859:SF15">
    <property type="entry name" value="ENDONUCLEASE_EXONUCLEASE_PHOSPHATASE DOMAIN-CONTAINING PROTEIN"/>
    <property type="match status" value="1"/>
</dbReference>
<dbReference type="SUPFAM" id="SSF56219">
    <property type="entry name" value="DNase I-like"/>
    <property type="match status" value="1"/>
</dbReference>
<dbReference type="AlphaFoldDB" id="F0P0H1"/>
<evidence type="ECO:0000259" key="2">
    <source>
        <dbReference type="Pfam" id="PF03372"/>
    </source>
</evidence>
<dbReference type="InterPro" id="IPR036691">
    <property type="entry name" value="Endo/exonu/phosph_ase_sf"/>
</dbReference>
<keyword evidence="1" id="KW-0472">Membrane</keyword>
<dbReference type="Pfam" id="PF03372">
    <property type="entry name" value="Exo_endo_phos"/>
    <property type="match status" value="1"/>
</dbReference>
<keyword evidence="4" id="KW-1185">Reference proteome</keyword>
<keyword evidence="3" id="KW-0255">Endonuclease</keyword>
<organism evidence="3 4">
    <name type="scientific">Weeksella virosa (strain ATCC 43766 / DSM 16922 / JCM 21250 / CCUG 30538 / CDC 9751 / IAM 14551 / NBRC 16016 / NCTC 11634 / CL345/78)</name>
    <dbReference type="NCBI Taxonomy" id="865938"/>
    <lineage>
        <taxon>Bacteria</taxon>
        <taxon>Pseudomonadati</taxon>
        <taxon>Bacteroidota</taxon>
        <taxon>Flavobacteriia</taxon>
        <taxon>Flavobacteriales</taxon>
        <taxon>Weeksellaceae</taxon>
        <taxon>Weeksella</taxon>
    </lineage>
</organism>
<dbReference type="HOGENOM" id="CLU_052333_0_2_10"/>
<evidence type="ECO:0000313" key="4">
    <source>
        <dbReference type="Proteomes" id="UP000008641"/>
    </source>
</evidence>
<reference evidence="4" key="2">
    <citation type="journal article" date="2011" name="Stand. Genomic Sci.">
        <title>Complete genome sequence of Weeksella virosa type strain (9751T).</title>
        <authorList>
            <person name="Lang E."/>
            <person name="Teshima H."/>
            <person name="Lucas S."/>
            <person name="Lapidus A."/>
            <person name="Hammon N."/>
            <person name="Deshpande S."/>
            <person name="Nolan M."/>
            <person name="Cheng J."/>
            <person name="Pitluck S."/>
            <person name="Liolios K."/>
            <person name="Pagani I."/>
            <person name="Mikhailova N."/>
            <person name="Ivanova N."/>
            <person name="Mavromatis K."/>
            <person name="Pati A."/>
            <person name="Tapia R."/>
            <person name="Han C."/>
            <person name="Goodwin L."/>
            <person name="Chen A."/>
            <person name="Palaniappan K."/>
            <person name="Land M."/>
            <person name="Hauser L."/>
            <person name="Chang Y."/>
            <person name="Jeffries C."/>
            <person name="Brambilla E."/>
            <person name="Kopitz M."/>
            <person name="Rohde M."/>
            <person name="Goker M."/>
            <person name="Tindall B."/>
            <person name="Detter J."/>
            <person name="Woyke T."/>
            <person name="Bristow J."/>
            <person name="Eisen J."/>
            <person name="Markowitz V."/>
            <person name="Hugenholtz P."/>
            <person name="Klenk H."/>
            <person name="Kyrpides N."/>
        </authorList>
    </citation>
    <scope>NUCLEOTIDE SEQUENCE [LARGE SCALE GENOMIC DNA]</scope>
    <source>
        <strain evidence="4">ATCC 43766 / DSM 16922 / JCM 21250 / NBRC 16016 / NCTC 11634 / CL345/78</strain>
    </source>
</reference>
<name>F0P0H1_WEEVC</name>
<protein>
    <submittedName>
        <fullName evidence="3">Endonuclease/exonuclease/phosphatase</fullName>
    </submittedName>
</protein>
<dbReference type="InterPro" id="IPR005135">
    <property type="entry name" value="Endo/exonuclease/phosphatase"/>
</dbReference>
<dbReference type="EMBL" id="CP002455">
    <property type="protein sequence ID" value="ADX67455.1"/>
    <property type="molecule type" value="Genomic_DNA"/>
</dbReference>
<evidence type="ECO:0000256" key="1">
    <source>
        <dbReference type="SAM" id="Phobius"/>
    </source>
</evidence>
<dbReference type="InterPro" id="IPR051916">
    <property type="entry name" value="GPI-anchor_lipid_remodeler"/>
</dbReference>
<feature type="domain" description="Endonuclease/exonuclease/phosphatase" evidence="2">
    <location>
        <begin position="105"/>
        <end position="310"/>
    </location>
</feature>
<evidence type="ECO:0000313" key="3">
    <source>
        <dbReference type="EMBL" id="ADX67455.1"/>
    </source>
</evidence>
<sequence>MKNNSPFGFAKVSKVLVYLFFLAYLTGRAFADYWLFDIVAQYSVYTLAFTLVCTALYIYAVRKNQRKSILFPVLFILCFWQLFMLIRPFYFGENAKTESPNYKVASVNIYSQNSDVYTLMQFINKEKADLVLLQEVTTKWQNNLDNLRTLYPYYHEEVRDNNFGIALYSRYPIDSLVVKNYIDDRHPSLWATISVGEKKIQVLGTHPVPPLPNQARFEKRNLQLELMKKDIEESDHENILLVGDLNCTLFSPNINKIKNDKLKDARLGFGFQNSWNAFVPIFRTNIDHIWVSKNIKVTNFYRGDFIESDHFPIIAELKIE</sequence>
<dbReference type="OrthoDB" id="9796594at2"/>
<accession>F0P0H1</accession>
<proteinExistence type="predicted"/>
<dbReference type="Gene3D" id="3.60.10.10">
    <property type="entry name" value="Endonuclease/exonuclease/phosphatase"/>
    <property type="match status" value="1"/>
</dbReference>
<dbReference type="Proteomes" id="UP000008641">
    <property type="component" value="Chromosome"/>
</dbReference>
<reference evidence="3 4" key="1">
    <citation type="journal article" date="2011" name="Stand. Genomic Sci.">
        <title>Complete genome sequence of Weeksella virosa type strain (9751).</title>
        <authorList>
            <person name="Lang E."/>
            <person name="Teshima H."/>
            <person name="Lucas S."/>
            <person name="Lapidus A."/>
            <person name="Hammon N."/>
            <person name="Deshpande S."/>
            <person name="Nolan M."/>
            <person name="Cheng J.F."/>
            <person name="Pitluck S."/>
            <person name="Liolios K."/>
            <person name="Pagani I."/>
            <person name="Mikhailova N."/>
            <person name="Ivanova N."/>
            <person name="Mavromatis K."/>
            <person name="Pati A."/>
            <person name="Tapia R."/>
            <person name="Han C."/>
            <person name="Goodwin L."/>
            <person name="Chen A."/>
            <person name="Palaniappan K."/>
            <person name="Land M."/>
            <person name="Hauser L."/>
            <person name="Chang Y.J."/>
            <person name="Jeffries C.D."/>
            <person name="Brambilla E.M."/>
            <person name="Kopitz M."/>
            <person name="Rohde M."/>
            <person name="Goker M."/>
            <person name="Tindall B.J."/>
            <person name="Detter J.C."/>
            <person name="Woyke T."/>
            <person name="Bristow J."/>
            <person name="Eisen J.A."/>
            <person name="Markowitz V."/>
            <person name="Hugenholtz P."/>
            <person name="Klenk H.P."/>
            <person name="Kyrpides N.C."/>
        </authorList>
    </citation>
    <scope>NUCLEOTIDE SEQUENCE [LARGE SCALE GENOMIC DNA]</scope>
    <source>
        <strain evidence="4">ATCC 43766 / DSM 16922 / JCM 21250 / NBRC 16016 / NCTC 11634 / CL345/78</strain>
    </source>
</reference>
<dbReference type="eggNOG" id="COG3021">
    <property type="taxonomic scope" value="Bacteria"/>
</dbReference>
<keyword evidence="1" id="KW-1133">Transmembrane helix</keyword>
<dbReference type="RefSeq" id="WP_013597846.1">
    <property type="nucleotide sequence ID" value="NC_015144.1"/>
</dbReference>
<dbReference type="GO" id="GO:0004519">
    <property type="term" value="F:endonuclease activity"/>
    <property type="evidence" value="ECO:0007669"/>
    <property type="project" value="UniProtKB-KW"/>
</dbReference>
<keyword evidence="1" id="KW-0812">Transmembrane</keyword>